<dbReference type="PANTHER" id="PTHR47237:SF1">
    <property type="entry name" value="SLL0310 PROTEIN"/>
    <property type="match status" value="1"/>
</dbReference>
<dbReference type="CDD" id="cd04301">
    <property type="entry name" value="NAT_SF"/>
    <property type="match status" value="1"/>
</dbReference>
<dbReference type="AlphaFoldDB" id="A0A0C1QLP2"/>
<dbReference type="Gene3D" id="3.40.630.30">
    <property type="match status" value="1"/>
</dbReference>
<dbReference type="Pfam" id="PF18014">
    <property type="entry name" value="Acetyltransf_18"/>
    <property type="match status" value="1"/>
</dbReference>
<dbReference type="EMBL" id="JWIC01000007">
    <property type="protein sequence ID" value="KID55992.1"/>
    <property type="molecule type" value="Genomic_DNA"/>
</dbReference>
<dbReference type="InterPro" id="IPR016181">
    <property type="entry name" value="Acyl_CoA_acyltransferase"/>
</dbReference>
<feature type="domain" description="N-acetyltransferase" evidence="1">
    <location>
        <begin position="6"/>
        <end position="139"/>
    </location>
</feature>
<keyword evidence="2" id="KW-0808">Transferase</keyword>
<dbReference type="OrthoDB" id="20916at2"/>
<dbReference type="SUPFAM" id="SSF55729">
    <property type="entry name" value="Acyl-CoA N-acyltransferases (Nat)"/>
    <property type="match status" value="1"/>
</dbReference>
<gene>
    <name evidence="2" type="ORF">JF50_16860</name>
</gene>
<protein>
    <submittedName>
        <fullName evidence="2">GCN5 family acetyltransferase</fullName>
    </submittedName>
</protein>
<organism evidence="2 3">
    <name type="scientific">Pseudoalteromonas luteoviolacea</name>
    <dbReference type="NCBI Taxonomy" id="43657"/>
    <lineage>
        <taxon>Bacteria</taxon>
        <taxon>Pseudomonadati</taxon>
        <taxon>Pseudomonadota</taxon>
        <taxon>Gammaproteobacteria</taxon>
        <taxon>Alteromonadales</taxon>
        <taxon>Pseudoalteromonadaceae</taxon>
        <taxon>Pseudoalteromonas</taxon>
    </lineage>
</organism>
<dbReference type="InterPro" id="IPR041496">
    <property type="entry name" value="YitH/HolE_GNAT"/>
</dbReference>
<sequence>MSKDNFVIRAMTHDEINIAIDWAAAEGWNPGECDATSYALADPQGFLIGLLNDEPIAVISAMKYDASFGFIGFYIVKPDYRGKGYGYQIWQAAMSYLSGCNIGLDGVVEQQANYQKSGFKLAYRNIRYQGTFTESEIVKISTSVDGDIEAVDETSITQYERDFFPADRDEFNYRWRTQANAHAVSIQAQQEVLGYGVIRACRTGYKIGPLYANDAEHAKALLKALLLKIAKGSEQPLDVFLDTPEPNQAAVNLAELLGMNMVFETARMYTGDSPALPIARTFGVASFEIG</sequence>
<evidence type="ECO:0000313" key="2">
    <source>
        <dbReference type="EMBL" id="KID55992.1"/>
    </source>
</evidence>
<proteinExistence type="predicted"/>
<dbReference type="Pfam" id="PF00583">
    <property type="entry name" value="Acetyltransf_1"/>
    <property type="match status" value="1"/>
</dbReference>
<accession>A0A0C1QLP2</accession>
<dbReference type="InterPro" id="IPR052729">
    <property type="entry name" value="Acyl/Acetyltrans_Enzymes"/>
</dbReference>
<reference evidence="2 3" key="1">
    <citation type="submission" date="2014-12" db="EMBL/GenBank/DDBJ databases">
        <title>Draft Genome Sequence of Pseudoalteromonas luteoviolacea HI1.</title>
        <authorList>
            <person name="Asahina A.Y."/>
            <person name="Hadfield M.G."/>
        </authorList>
    </citation>
    <scope>NUCLEOTIDE SEQUENCE [LARGE SCALE GENOMIC DNA]</scope>
    <source>
        <strain evidence="2 3">HI1</strain>
    </source>
</reference>
<dbReference type="GO" id="GO:0016747">
    <property type="term" value="F:acyltransferase activity, transferring groups other than amino-acyl groups"/>
    <property type="evidence" value="ECO:0007669"/>
    <property type="project" value="InterPro"/>
</dbReference>
<evidence type="ECO:0000259" key="1">
    <source>
        <dbReference type="PROSITE" id="PS51186"/>
    </source>
</evidence>
<name>A0A0C1QLP2_9GAMM</name>
<dbReference type="Proteomes" id="UP000031327">
    <property type="component" value="Unassembled WGS sequence"/>
</dbReference>
<comment type="caution">
    <text evidence="2">The sequence shown here is derived from an EMBL/GenBank/DDBJ whole genome shotgun (WGS) entry which is preliminary data.</text>
</comment>
<dbReference type="RefSeq" id="WP_039610564.1">
    <property type="nucleotide sequence ID" value="NZ_JWIC01000007.1"/>
</dbReference>
<dbReference type="Gene3D" id="3.40.630.90">
    <property type="match status" value="1"/>
</dbReference>
<evidence type="ECO:0000313" key="3">
    <source>
        <dbReference type="Proteomes" id="UP000031327"/>
    </source>
</evidence>
<dbReference type="InterPro" id="IPR000182">
    <property type="entry name" value="GNAT_dom"/>
</dbReference>
<dbReference type="PROSITE" id="PS51186">
    <property type="entry name" value="GNAT"/>
    <property type="match status" value="1"/>
</dbReference>
<dbReference type="PANTHER" id="PTHR47237">
    <property type="entry name" value="SLL0310 PROTEIN"/>
    <property type="match status" value="1"/>
</dbReference>